<feature type="region of interest" description="Disordered" evidence="1">
    <location>
        <begin position="819"/>
        <end position="843"/>
    </location>
</feature>
<feature type="region of interest" description="Disordered" evidence="1">
    <location>
        <begin position="226"/>
        <end position="251"/>
    </location>
</feature>
<dbReference type="OrthoDB" id="5351183at2759"/>
<dbReference type="SUPFAM" id="SSF53300">
    <property type="entry name" value="vWA-like"/>
    <property type="match status" value="1"/>
</dbReference>
<dbReference type="PROSITE" id="PS50234">
    <property type="entry name" value="VWFA"/>
    <property type="match status" value="1"/>
</dbReference>
<gene>
    <name evidence="3" type="ORF">P167DRAFT_494005</name>
</gene>
<dbReference type="AlphaFoldDB" id="A0A3N4KRV5"/>
<proteinExistence type="predicted"/>
<evidence type="ECO:0000256" key="1">
    <source>
        <dbReference type="SAM" id="MobiDB-lite"/>
    </source>
</evidence>
<reference evidence="3 4" key="1">
    <citation type="journal article" date="2018" name="Nat. Ecol. Evol.">
        <title>Pezizomycetes genomes reveal the molecular basis of ectomycorrhizal truffle lifestyle.</title>
        <authorList>
            <person name="Murat C."/>
            <person name="Payen T."/>
            <person name="Noel B."/>
            <person name="Kuo A."/>
            <person name="Morin E."/>
            <person name="Chen J."/>
            <person name="Kohler A."/>
            <person name="Krizsan K."/>
            <person name="Balestrini R."/>
            <person name="Da Silva C."/>
            <person name="Montanini B."/>
            <person name="Hainaut M."/>
            <person name="Levati E."/>
            <person name="Barry K.W."/>
            <person name="Belfiori B."/>
            <person name="Cichocki N."/>
            <person name="Clum A."/>
            <person name="Dockter R.B."/>
            <person name="Fauchery L."/>
            <person name="Guy J."/>
            <person name="Iotti M."/>
            <person name="Le Tacon F."/>
            <person name="Lindquist E.A."/>
            <person name="Lipzen A."/>
            <person name="Malagnac F."/>
            <person name="Mello A."/>
            <person name="Molinier V."/>
            <person name="Miyauchi S."/>
            <person name="Poulain J."/>
            <person name="Riccioni C."/>
            <person name="Rubini A."/>
            <person name="Sitrit Y."/>
            <person name="Splivallo R."/>
            <person name="Traeger S."/>
            <person name="Wang M."/>
            <person name="Zifcakova L."/>
            <person name="Wipf D."/>
            <person name="Zambonelli A."/>
            <person name="Paolocci F."/>
            <person name="Nowrousian M."/>
            <person name="Ottonello S."/>
            <person name="Baldrian P."/>
            <person name="Spatafora J.W."/>
            <person name="Henrissat B."/>
            <person name="Nagy L.G."/>
            <person name="Aury J.M."/>
            <person name="Wincker P."/>
            <person name="Grigoriev I.V."/>
            <person name="Bonfante P."/>
            <person name="Martin F.M."/>
        </authorList>
    </citation>
    <scope>NUCLEOTIDE SEQUENCE [LARGE SCALE GENOMIC DNA]</scope>
    <source>
        <strain evidence="3 4">CCBAS932</strain>
    </source>
</reference>
<sequence>MTEDTDQTPRPLSIRKLRKSPSLPVGRESKQVHFPRRPPPQSRSFLGVTFPPQPKQRSSSTGVLLTDKNNINKQRTGKETLRRSSTAKTDKKRDLPGAGMAWLQRPRNSRQPAGTPTTSSQDSSIRNSLDDYTPTPESAGSSYRTRSYGSAEVKIEISPDQIETDVVQHGKKGFKLRRASSTGAHGSKKRVDSKSENISSEPIEKVASKGWKDKVFSRDFFTRVGGGGANVPKKETKPKVKERSSSSSSTTMATTIKNIGATGLLNDGEKSTSVKRVLLKTSQSWCEPGTLRKANDISRPHWDAISESNNTGNFLGQGNKGNFNDSVLGIFEGSTGGMTRTRLKKTGQWKPPILQLQMEVVSETEKVPISYPGSQGTEKATWISIELDASVDGGTEGFQGSKVGLDVGILIDTSAYTSSASFASMKIHAKKLVEAMEISRDRVAVMTFPSGSSITGIATVRPDTVQVLNSSGSVAKKQLVDDIAALTQNKWCSDPVSRNVRSAIQASITKLKGMPLDTTRYGTRRHAHLFLLTARLDDGEIELVPEVFFGEIQIHVIGIGPLFWPRSEMGASGWCVPTASLGPRPNLEDKRLSTYKGGGKEVKKEIKVEEMIRLLRTAVDLGILYDIVIDLIPGENCAVRAVMGEVRFPKFLPGEKRTLLVQVHIGDITLPDIVNCCEDEVLPRWLHLERQLEATLGELQTRLLTVRATYRHTNFSESTSFFTERHVEVSRFTEDSLWRFSPTGNKLVDKQESPPISPMTAKDFVKKVLIQRVASMHSNPTQAIKAVQEITNGTPTWGIDLTDISRELEYRERVEKRFRDTRESNDSGCSSQTFPDKPTGISLQTLPVTPVDLDCRYRGSRELRNEDRAPFIAGIDSSPETELPDDMEPADEAQRIWLEMKLRQRGFSSGRPAENVDWSDSSAQDTLKSLMTLRDVRETDFGPWAM</sequence>
<feature type="compositionally biased region" description="Polar residues" evidence="1">
    <location>
        <begin position="109"/>
        <end position="127"/>
    </location>
</feature>
<evidence type="ECO:0000259" key="2">
    <source>
        <dbReference type="PROSITE" id="PS50234"/>
    </source>
</evidence>
<feature type="compositionally biased region" description="Basic and acidic residues" evidence="1">
    <location>
        <begin position="76"/>
        <end position="95"/>
    </location>
</feature>
<feature type="compositionally biased region" description="Polar residues" evidence="1">
    <location>
        <begin position="55"/>
        <end position="74"/>
    </location>
</feature>
<dbReference type="InterPro" id="IPR002035">
    <property type="entry name" value="VWF_A"/>
</dbReference>
<feature type="compositionally biased region" description="Basic and acidic residues" evidence="1">
    <location>
        <begin position="232"/>
        <end position="244"/>
    </location>
</feature>
<organism evidence="3 4">
    <name type="scientific">Morchella conica CCBAS932</name>
    <dbReference type="NCBI Taxonomy" id="1392247"/>
    <lineage>
        <taxon>Eukaryota</taxon>
        <taxon>Fungi</taxon>
        <taxon>Dikarya</taxon>
        <taxon>Ascomycota</taxon>
        <taxon>Pezizomycotina</taxon>
        <taxon>Pezizomycetes</taxon>
        <taxon>Pezizales</taxon>
        <taxon>Morchellaceae</taxon>
        <taxon>Morchella</taxon>
    </lineage>
</organism>
<evidence type="ECO:0000313" key="4">
    <source>
        <dbReference type="Proteomes" id="UP000277580"/>
    </source>
</evidence>
<name>A0A3N4KRV5_9PEZI</name>
<dbReference type="EMBL" id="ML119162">
    <property type="protein sequence ID" value="RPB08495.1"/>
    <property type="molecule type" value="Genomic_DNA"/>
</dbReference>
<dbReference type="InParanoid" id="A0A3N4KRV5"/>
<dbReference type="InterPro" id="IPR036465">
    <property type="entry name" value="vWFA_dom_sf"/>
</dbReference>
<keyword evidence="4" id="KW-1185">Reference proteome</keyword>
<dbReference type="Gene3D" id="3.40.50.410">
    <property type="entry name" value="von Willebrand factor, type A domain"/>
    <property type="match status" value="1"/>
</dbReference>
<evidence type="ECO:0000313" key="3">
    <source>
        <dbReference type="EMBL" id="RPB08495.1"/>
    </source>
</evidence>
<feature type="region of interest" description="Disordered" evidence="1">
    <location>
        <begin position="173"/>
        <end position="200"/>
    </location>
</feature>
<protein>
    <recommendedName>
        <fullName evidence="2">VWFA domain-containing protein</fullName>
    </recommendedName>
</protein>
<dbReference type="Proteomes" id="UP000277580">
    <property type="component" value="Unassembled WGS sequence"/>
</dbReference>
<feature type="compositionally biased region" description="Polar residues" evidence="1">
    <location>
        <begin position="135"/>
        <end position="148"/>
    </location>
</feature>
<accession>A0A3N4KRV5</accession>
<dbReference type="STRING" id="1392247.A0A3N4KRV5"/>
<feature type="region of interest" description="Disordered" evidence="1">
    <location>
        <begin position="1"/>
        <end position="148"/>
    </location>
</feature>
<feature type="domain" description="VWFA" evidence="2">
    <location>
        <begin position="406"/>
        <end position="560"/>
    </location>
</feature>